<reference evidence="15 16" key="1">
    <citation type="journal article" date="2007" name="Genome Res.">
        <title>Genome characteristics of facultatively symbiotic Frankia sp. strains reflect host range and host plant biogeography.</title>
        <authorList>
            <person name="Normand P."/>
            <person name="Lapierre P."/>
            <person name="Tisa L.S."/>
            <person name="Gogarten J.P."/>
            <person name="Alloisio N."/>
            <person name="Bagnarol E."/>
            <person name="Bassi C.A."/>
            <person name="Berry A.M."/>
            <person name="Bickhart D.M."/>
            <person name="Choisne N."/>
            <person name="Couloux A."/>
            <person name="Cournoyer B."/>
            <person name="Cruveiller S."/>
            <person name="Daubin V."/>
            <person name="Demange N."/>
            <person name="Francino M.P."/>
            <person name="Goltsman E."/>
            <person name="Huang Y."/>
            <person name="Kopp O.R."/>
            <person name="Labarre L."/>
            <person name="Lapidus A."/>
            <person name="Lavire C."/>
            <person name="Marechal J."/>
            <person name="Martinez M."/>
            <person name="Mastronunzio J.E."/>
            <person name="Mullin B.C."/>
            <person name="Niemann J."/>
            <person name="Pujic P."/>
            <person name="Rawnsley T."/>
            <person name="Rouy Z."/>
            <person name="Schenowitz C."/>
            <person name="Sellstedt A."/>
            <person name="Tavares F."/>
            <person name="Tomkins J.P."/>
            <person name="Vallenet D."/>
            <person name="Valverde C."/>
            <person name="Wall L.G."/>
            <person name="Wang Y."/>
            <person name="Medigue C."/>
            <person name="Benson D.R."/>
        </authorList>
    </citation>
    <scope>NUCLEOTIDE SEQUENCE [LARGE SCALE GENOMIC DNA]</scope>
    <source>
        <strain evidence="16">DSM 45818 / CECT 9043 / CcI3</strain>
    </source>
</reference>
<keyword evidence="9 14" id="KW-0460">Magnesium</keyword>
<dbReference type="EMBL" id="CP000249">
    <property type="protein sequence ID" value="ABD13124.1"/>
    <property type="molecule type" value="Genomic_DNA"/>
</dbReference>
<evidence type="ECO:0000256" key="4">
    <source>
        <dbReference type="ARBA" id="ARBA00013085"/>
    </source>
</evidence>
<dbReference type="Gene3D" id="3.40.190.80">
    <property type="match status" value="1"/>
</dbReference>
<gene>
    <name evidence="15" type="ordered locus">Francci3_3773</name>
</gene>
<comment type="cofactor">
    <cofactor evidence="1 14">
        <name>Mg(2+)</name>
        <dbReference type="ChEBI" id="CHEBI:18420"/>
    </cofactor>
</comment>
<dbReference type="InterPro" id="IPR011809">
    <property type="entry name" value="His_9_proposed"/>
</dbReference>
<feature type="binding site" evidence="14">
    <location>
        <position position="141"/>
    </location>
    <ligand>
        <name>Mg(2+)</name>
        <dbReference type="ChEBI" id="CHEBI:18420"/>
        <label>1</label>
        <note>catalytic</note>
    </ligand>
</feature>
<dbReference type="UniPathway" id="UPA00031">
    <property type="reaction ID" value="UER00013"/>
</dbReference>
<accession>Q2J6G8</accession>
<dbReference type="Proteomes" id="UP000001937">
    <property type="component" value="Chromosome"/>
</dbReference>
<evidence type="ECO:0000256" key="10">
    <source>
        <dbReference type="ARBA" id="ARBA00023102"/>
    </source>
</evidence>
<comment type="catalytic activity">
    <reaction evidence="11">
        <text>L-histidinol phosphate + H2O = L-histidinol + phosphate</text>
        <dbReference type="Rhea" id="RHEA:14465"/>
        <dbReference type="ChEBI" id="CHEBI:15377"/>
        <dbReference type="ChEBI" id="CHEBI:43474"/>
        <dbReference type="ChEBI" id="CHEBI:57699"/>
        <dbReference type="ChEBI" id="CHEBI:57980"/>
        <dbReference type="EC" id="3.1.3.15"/>
    </reaction>
</comment>
<evidence type="ECO:0000313" key="16">
    <source>
        <dbReference type="Proteomes" id="UP000001937"/>
    </source>
</evidence>
<keyword evidence="8 15" id="KW-0378">Hydrolase</keyword>
<proteinExistence type="inferred from homology"/>
<keyword evidence="16" id="KW-1185">Reference proteome</keyword>
<comment type="similarity">
    <text evidence="3">Belongs to the inositol monophosphatase superfamily.</text>
</comment>
<dbReference type="AlphaFoldDB" id="Q2J6G8"/>
<evidence type="ECO:0000256" key="8">
    <source>
        <dbReference type="ARBA" id="ARBA00022801"/>
    </source>
</evidence>
<dbReference type="PROSITE" id="PS00629">
    <property type="entry name" value="IMP_1"/>
    <property type="match status" value="1"/>
</dbReference>
<keyword evidence="6" id="KW-0028">Amino-acid biosynthesis</keyword>
<evidence type="ECO:0000256" key="12">
    <source>
        <dbReference type="ARBA" id="ARBA00053547"/>
    </source>
</evidence>
<dbReference type="InterPro" id="IPR020583">
    <property type="entry name" value="Inositol_monoP_metal-BS"/>
</dbReference>
<dbReference type="FunFam" id="3.30.540.10:FF:000003">
    <property type="entry name" value="Inositol-1-monophosphatase"/>
    <property type="match status" value="1"/>
</dbReference>
<dbReference type="PANTHER" id="PTHR20854">
    <property type="entry name" value="INOSITOL MONOPHOSPHATASE"/>
    <property type="match status" value="1"/>
</dbReference>
<evidence type="ECO:0000256" key="14">
    <source>
        <dbReference type="PIRSR" id="PIRSR600760-2"/>
    </source>
</evidence>
<dbReference type="EC" id="3.1.3.15" evidence="4 13"/>
<feature type="binding site" evidence="14">
    <location>
        <position position="122"/>
    </location>
    <ligand>
        <name>Mg(2+)</name>
        <dbReference type="ChEBI" id="CHEBI:18420"/>
        <label>1</label>
        <note>catalytic</note>
    </ligand>
</feature>
<evidence type="ECO:0000256" key="2">
    <source>
        <dbReference type="ARBA" id="ARBA00004970"/>
    </source>
</evidence>
<keyword evidence="7 14" id="KW-0479">Metal-binding</keyword>
<dbReference type="HOGENOM" id="CLU_044118_4_0_11"/>
<dbReference type="GO" id="GO:0000105">
    <property type="term" value="P:L-histidine biosynthetic process"/>
    <property type="evidence" value="ECO:0007669"/>
    <property type="project" value="UniProtKB-UniRule"/>
</dbReference>
<evidence type="ECO:0000256" key="6">
    <source>
        <dbReference type="ARBA" id="ARBA00022605"/>
    </source>
</evidence>
<sequence length="316" mass="33484">MIAIDREIGHTNPATWCPAPGTTDARWGSARSLAGVTPPNPASVSIEPTADSDTVAIADDLALALSLADAADRITLSRFQAVDLHVESKPDNTPVSDADTAVESMIRKRLAVARPGDAVLGEEEGLVGSGARRRWILDPVDGTKNFVRGVPVWGTLLGLEVDGEMVVGVASAPAMSRRWWGARGTGAFTRDATGDTRALKVSSVTSLGDAFLSFASVEGWQTADRLEEFLHLAGQVWRTRAYGDFWSHMMVAEGAVDLACEPEVSLWDMAALQVIVEEAGGRFTDLGGRRGPGHGTVLTTNGHLHNVALQSFNGSS</sequence>
<feature type="binding site" evidence="14">
    <location>
        <position position="268"/>
    </location>
    <ligand>
        <name>Mg(2+)</name>
        <dbReference type="ChEBI" id="CHEBI:18420"/>
        <label>1</label>
        <note>catalytic</note>
    </ligand>
</feature>
<evidence type="ECO:0000256" key="5">
    <source>
        <dbReference type="ARBA" id="ARBA00021697"/>
    </source>
</evidence>
<evidence type="ECO:0000256" key="1">
    <source>
        <dbReference type="ARBA" id="ARBA00001946"/>
    </source>
</evidence>
<dbReference type="GO" id="GO:0008934">
    <property type="term" value="F:inositol monophosphate 1-phosphatase activity"/>
    <property type="evidence" value="ECO:0007669"/>
    <property type="project" value="TreeGrafter"/>
</dbReference>
<dbReference type="NCBIfam" id="TIGR02067">
    <property type="entry name" value="his_9_HisN"/>
    <property type="match status" value="1"/>
</dbReference>
<evidence type="ECO:0000256" key="3">
    <source>
        <dbReference type="ARBA" id="ARBA00009759"/>
    </source>
</evidence>
<dbReference type="STRING" id="106370.Francci3_3773"/>
<feature type="binding site" evidence="14">
    <location>
        <position position="138"/>
    </location>
    <ligand>
        <name>Mg(2+)</name>
        <dbReference type="ChEBI" id="CHEBI:18420"/>
        <label>1</label>
        <note>catalytic</note>
    </ligand>
</feature>
<dbReference type="Pfam" id="PF00459">
    <property type="entry name" value="Inositol_P"/>
    <property type="match status" value="1"/>
</dbReference>
<dbReference type="PANTHER" id="PTHR20854:SF4">
    <property type="entry name" value="INOSITOL-1-MONOPHOSPHATASE-RELATED"/>
    <property type="match status" value="1"/>
</dbReference>
<dbReference type="eggNOG" id="COG0483">
    <property type="taxonomic scope" value="Bacteria"/>
</dbReference>
<dbReference type="InterPro" id="IPR000760">
    <property type="entry name" value="Inositol_monophosphatase-like"/>
</dbReference>
<dbReference type="PRINTS" id="PR00377">
    <property type="entry name" value="IMPHPHTASES"/>
</dbReference>
<dbReference type="SUPFAM" id="SSF56655">
    <property type="entry name" value="Carbohydrate phosphatase"/>
    <property type="match status" value="1"/>
</dbReference>
<dbReference type="Gene3D" id="3.30.540.10">
    <property type="entry name" value="Fructose-1,6-Bisphosphatase, subunit A, domain 1"/>
    <property type="match status" value="1"/>
</dbReference>
<organism evidence="15 16">
    <name type="scientific">Frankia casuarinae (strain DSM 45818 / CECT 9043 / HFP020203 / CcI3)</name>
    <dbReference type="NCBI Taxonomy" id="106370"/>
    <lineage>
        <taxon>Bacteria</taxon>
        <taxon>Bacillati</taxon>
        <taxon>Actinomycetota</taxon>
        <taxon>Actinomycetes</taxon>
        <taxon>Frankiales</taxon>
        <taxon>Frankiaceae</taxon>
        <taxon>Frankia</taxon>
    </lineage>
</organism>
<evidence type="ECO:0000256" key="13">
    <source>
        <dbReference type="NCBIfam" id="TIGR02067"/>
    </source>
</evidence>
<dbReference type="GO" id="GO:0004401">
    <property type="term" value="F:histidinol-phosphatase activity"/>
    <property type="evidence" value="ECO:0007669"/>
    <property type="project" value="UniProtKB-UniRule"/>
</dbReference>
<protein>
    <recommendedName>
        <fullName evidence="5 13">Histidinol-phosphatase</fullName>
        <ecNumber evidence="4 13">3.1.3.15</ecNumber>
    </recommendedName>
</protein>
<name>Q2J6G8_FRACC</name>
<evidence type="ECO:0000256" key="7">
    <source>
        <dbReference type="ARBA" id="ARBA00022723"/>
    </source>
</evidence>
<evidence type="ECO:0000313" key="15">
    <source>
        <dbReference type="EMBL" id="ABD13124.1"/>
    </source>
</evidence>
<evidence type="ECO:0000256" key="9">
    <source>
        <dbReference type="ARBA" id="ARBA00022842"/>
    </source>
</evidence>
<dbReference type="GO" id="GO:0007165">
    <property type="term" value="P:signal transduction"/>
    <property type="evidence" value="ECO:0007669"/>
    <property type="project" value="TreeGrafter"/>
</dbReference>
<dbReference type="PhylomeDB" id="Q2J6G8"/>
<keyword evidence="10" id="KW-0368">Histidine biosynthesis</keyword>
<comment type="function">
    <text evidence="12">Catalyzes the dephosphorylation of histidinol-phosphate to histidinol, the direct precursor of histidine.</text>
</comment>
<dbReference type="KEGG" id="fra:Francci3_3773"/>
<dbReference type="GO" id="GO:0046872">
    <property type="term" value="F:metal ion binding"/>
    <property type="evidence" value="ECO:0007669"/>
    <property type="project" value="UniProtKB-KW"/>
</dbReference>
<comment type="pathway">
    <text evidence="2">Amino-acid biosynthesis; L-histidine biosynthesis; L-histidine from 5-phospho-alpha-D-ribose 1-diphosphate: step 8/9.</text>
</comment>
<dbReference type="GO" id="GO:0006020">
    <property type="term" value="P:inositol metabolic process"/>
    <property type="evidence" value="ECO:0007669"/>
    <property type="project" value="TreeGrafter"/>
</dbReference>
<evidence type="ECO:0000256" key="11">
    <source>
        <dbReference type="ARBA" id="ARBA00049158"/>
    </source>
</evidence>